<evidence type="ECO:0000256" key="2">
    <source>
        <dbReference type="SAM" id="MobiDB-lite"/>
    </source>
</evidence>
<dbReference type="RefSeq" id="WP_010891101.1">
    <property type="nucleotide sequence ID" value="NC_002094.1"/>
</dbReference>
<evidence type="ECO:0000313" key="3">
    <source>
        <dbReference type="EMBL" id="AAC45759.1"/>
    </source>
</evidence>
<dbReference type="EMBL" id="U75508">
    <property type="protein sequence ID" value="AAC45759.1"/>
    <property type="molecule type" value="Genomic_DNA"/>
</dbReference>
<organism evidence="3">
    <name type="scientific">Marinococcus halophilus</name>
    <dbReference type="NCBI Taxonomy" id="1371"/>
    <lineage>
        <taxon>Bacteria</taxon>
        <taxon>Bacillati</taxon>
        <taxon>Bacillota</taxon>
        <taxon>Bacilli</taxon>
        <taxon>Bacillales</taxon>
        <taxon>Bacillaceae</taxon>
        <taxon>Marinococcus</taxon>
    </lineage>
</organism>
<feature type="compositionally biased region" description="Polar residues" evidence="2">
    <location>
        <begin position="340"/>
        <end position="350"/>
    </location>
</feature>
<sequence>MGMGMSISLKKDTRKTNIKHNNREFTERGKERNDHIDFSKSDRNVYLVKNDLRELYEREFGAAKDRYNDKQQRRDRKIDDYYKHVQQGKKTRPQQEMIVQIGEQDQFQDNEPNREMAKEVLQEWFQEFQQRNPQLKMYNAVIHDDEASPHMHMNFVPVATGYKKGMDTQVSFDRAIKQQDATLNQTHPFEDWREREIGFLEEKINARGIDRELVGTNDYEDMNDFKAKTKELQDLEQQVEDKRASLEPMKEFERDFHRITSESREKRSMGFTGARKVEMPKEHYDELYNLAYGSFKMKNENTNLELSNKGWKKEIDRKDQMYEELREENESLRNDKKNLQDNNNSLQTENTILHRTLDKVKEQITEKKQSFAIMVGKAKAQAILSLNLKRYPASLRREDEMPGMRREFVRDKEEKDREKARQLEQERQKEEEKKQKRQKQQNQSRGRGPGLGM</sequence>
<evidence type="ECO:0000256" key="1">
    <source>
        <dbReference type="ARBA" id="ARBA00010657"/>
    </source>
</evidence>
<dbReference type="InterPro" id="IPR001668">
    <property type="entry name" value="Mob_Pre"/>
</dbReference>
<dbReference type="Gene3D" id="3.30.930.30">
    <property type="match status" value="1"/>
</dbReference>
<feature type="region of interest" description="Disordered" evidence="2">
    <location>
        <begin position="399"/>
        <end position="453"/>
    </location>
</feature>
<dbReference type="CDD" id="cd17242">
    <property type="entry name" value="MobM_relaxase"/>
    <property type="match status" value="1"/>
</dbReference>
<proteinExistence type="inferred from homology"/>
<geneLocation type="plasmid" evidence="3">
    <name>pPL1</name>
</geneLocation>
<protein>
    <submittedName>
        <fullName evidence="3">Mob</fullName>
    </submittedName>
</protein>
<feature type="region of interest" description="Disordered" evidence="2">
    <location>
        <begin position="327"/>
        <end position="350"/>
    </location>
</feature>
<name>P71520_MARHA</name>
<dbReference type="AlphaFoldDB" id="P71520"/>
<feature type="region of interest" description="Disordered" evidence="2">
    <location>
        <begin position="1"/>
        <end position="40"/>
    </location>
</feature>
<reference evidence="3" key="1">
    <citation type="journal article" date="1997" name="Plasmid">
        <title>Identification of plasmids in the genus Marinococcus and complete nucleotide sequence of plasmid pPL1 from Marinococcus halophilus.</title>
        <authorList>
            <person name="Louis P."/>
            <person name="Galinski E.A."/>
        </authorList>
    </citation>
    <scope>NUCLEOTIDE SEQUENCE</scope>
    <source>
        <strain evidence="3">DSM 20408T</strain>
        <plasmid evidence="3">pPL1</plasmid>
    </source>
</reference>
<dbReference type="GO" id="GO:0006310">
    <property type="term" value="P:DNA recombination"/>
    <property type="evidence" value="ECO:0007669"/>
    <property type="project" value="InterPro"/>
</dbReference>
<dbReference type="Pfam" id="PF01076">
    <property type="entry name" value="Mob_Pre"/>
    <property type="match status" value="1"/>
</dbReference>
<feature type="compositionally biased region" description="Basic and acidic residues" evidence="2">
    <location>
        <begin position="9"/>
        <end position="40"/>
    </location>
</feature>
<gene>
    <name evidence="3" type="primary">mob</name>
</gene>
<accession>P71520</accession>
<keyword evidence="3" id="KW-0614">Plasmid</keyword>
<dbReference type="GO" id="GO:0003677">
    <property type="term" value="F:DNA binding"/>
    <property type="evidence" value="ECO:0007669"/>
    <property type="project" value="InterPro"/>
</dbReference>
<feature type="compositionally biased region" description="Basic and acidic residues" evidence="2">
    <location>
        <begin position="327"/>
        <end position="339"/>
    </location>
</feature>
<comment type="similarity">
    <text evidence="1">Belongs to the plasmid mobilization pre family.</text>
</comment>
<feature type="compositionally biased region" description="Basic and acidic residues" evidence="2">
    <location>
        <begin position="399"/>
        <end position="434"/>
    </location>
</feature>